<accession>A0A8I6RM72</accession>
<proteinExistence type="inferred from homology"/>
<feature type="region of interest" description="Disordered" evidence="3">
    <location>
        <begin position="441"/>
        <end position="485"/>
    </location>
</feature>
<dbReference type="InterPro" id="IPR008936">
    <property type="entry name" value="Rho_GTPase_activation_prot"/>
</dbReference>
<feature type="coiled-coil region" evidence="2">
    <location>
        <begin position="643"/>
        <end position="670"/>
    </location>
</feature>
<dbReference type="SMART" id="SM00324">
    <property type="entry name" value="RhoGAP"/>
    <property type="match status" value="1"/>
</dbReference>
<dbReference type="Pfam" id="PF26116">
    <property type="entry name" value="FAM13A"/>
    <property type="match status" value="1"/>
</dbReference>
<protein>
    <recommendedName>
        <fullName evidence="5">Rho-GAP domain-containing protein</fullName>
    </recommendedName>
</protein>
<feature type="coiled-coil region" evidence="2">
    <location>
        <begin position="823"/>
        <end position="850"/>
    </location>
</feature>
<evidence type="ECO:0000256" key="2">
    <source>
        <dbReference type="SAM" id="Coils"/>
    </source>
</evidence>
<evidence type="ECO:0000256" key="3">
    <source>
        <dbReference type="SAM" id="MobiDB-lite"/>
    </source>
</evidence>
<feature type="compositionally biased region" description="Polar residues" evidence="3">
    <location>
        <begin position="780"/>
        <end position="791"/>
    </location>
</feature>
<feature type="domain" description="Rho-GAP" evidence="5">
    <location>
        <begin position="129"/>
        <end position="310"/>
    </location>
</feature>
<dbReference type="RefSeq" id="XP_014248890.1">
    <property type="nucleotide sequence ID" value="XM_014393404.2"/>
</dbReference>
<dbReference type="InterPro" id="IPR000198">
    <property type="entry name" value="RhoGAP_dom"/>
</dbReference>
<feature type="compositionally biased region" description="Polar residues" evidence="3">
    <location>
        <begin position="389"/>
        <end position="402"/>
    </location>
</feature>
<keyword evidence="4" id="KW-1133">Transmembrane helix</keyword>
<feature type="compositionally biased region" description="Basic residues" evidence="3">
    <location>
        <begin position="456"/>
        <end position="474"/>
    </location>
</feature>
<keyword evidence="4" id="KW-0472">Membrane</keyword>
<dbReference type="EnsemblMetazoa" id="XM_014393402.2">
    <property type="protein sequence ID" value="XP_014248888.1"/>
    <property type="gene ID" value="LOC106666316"/>
</dbReference>
<feature type="compositionally biased region" description="Basic and acidic residues" evidence="3">
    <location>
        <begin position="375"/>
        <end position="388"/>
    </location>
</feature>
<comment type="similarity">
    <text evidence="1">Belongs to the FAM13 family.</text>
</comment>
<feature type="region of interest" description="Disordered" evidence="3">
    <location>
        <begin position="780"/>
        <end position="813"/>
    </location>
</feature>
<dbReference type="Proteomes" id="UP000494040">
    <property type="component" value="Unassembled WGS sequence"/>
</dbReference>
<dbReference type="Pfam" id="PF00620">
    <property type="entry name" value="RhoGAP"/>
    <property type="match status" value="1"/>
</dbReference>
<feature type="region of interest" description="Disordered" evidence="3">
    <location>
        <begin position="513"/>
        <end position="542"/>
    </location>
</feature>
<evidence type="ECO:0000313" key="7">
    <source>
        <dbReference type="Proteomes" id="UP000494040"/>
    </source>
</evidence>
<organism evidence="6 7">
    <name type="scientific">Cimex lectularius</name>
    <name type="common">Bed bug</name>
    <name type="synonym">Acanthia lectularia</name>
    <dbReference type="NCBI Taxonomy" id="79782"/>
    <lineage>
        <taxon>Eukaryota</taxon>
        <taxon>Metazoa</taxon>
        <taxon>Ecdysozoa</taxon>
        <taxon>Arthropoda</taxon>
        <taxon>Hexapoda</taxon>
        <taxon>Insecta</taxon>
        <taxon>Pterygota</taxon>
        <taxon>Neoptera</taxon>
        <taxon>Paraneoptera</taxon>
        <taxon>Hemiptera</taxon>
        <taxon>Heteroptera</taxon>
        <taxon>Panheteroptera</taxon>
        <taxon>Cimicomorpha</taxon>
        <taxon>Cimicidae</taxon>
        <taxon>Cimex</taxon>
    </lineage>
</organism>
<feature type="compositionally biased region" description="Acidic residues" evidence="3">
    <location>
        <begin position="516"/>
        <end position="530"/>
    </location>
</feature>
<dbReference type="SUPFAM" id="SSF48350">
    <property type="entry name" value="GTPase activation domain, GAP"/>
    <property type="match status" value="1"/>
</dbReference>
<dbReference type="RefSeq" id="XP_014248888.1">
    <property type="nucleotide sequence ID" value="XM_014393402.2"/>
</dbReference>
<dbReference type="RefSeq" id="XP_014248891.1">
    <property type="nucleotide sequence ID" value="XM_014393405.2"/>
</dbReference>
<dbReference type="EnsemblMetazoa" id="XM_014393403.2">
    <property type="protein sequence ID" value="XP_014248889.1"/>
    <property type="gene ID" value="LOC106666316"/>
</dbReference>
<dbReference type="EnsemblMetazoa" id="XM_014393404.2">
    <property type="protein sequence ID" value="XP_014248890.1"/>
    <property type="gene ID" value="LOC106666316"/>
</dbReference>
<dbReference type="PROSITE" id="PS50238">
    <property type="entry name" value="RHOGAP"/>
    <property type="match status" value="1"/>
</dbReference>
<feature type="region of interest" description="Disordered" evidence="3">
    <location>
        <begin position="356"/>
        <end position="402"/>
    </location>
</feature>
<sequence>MDVNSNIFHLLYISVSILGIINVLYFKKVIKCKVIFRLKRRINKTTNLWNIAKECICGWGGGLGCCEIMRRPNLCSNSIGVAEDTYKPANTNIQPKEEGRLSIVRRVLGGSRKKDGNGSTTSKNRQFGVPLCDLQLNNNSVPKVLHRICFFIEAHGMKVEGLFRLTSGNQTMVENLKMQFNTDQDFDLEGCNDVASIALLLISWLKDLPNPLFSQDTIGDLISLMNKYEGDTWWGPVCHECLVTAGTLQTNILETILHVLYNYTSRHPSSMSYIPGVFCPLLTCPESKDISSPDAVKLTTKLIQDYNIIFRKRSLDTIGNGRTAVIISDYNTSQKQRKRKERQDSCNRLDRKFVRSNSEERPAVNTSCTGNARAESMRRVSSHEDFSKTRANVNKSSDTPSQLRKMALPLHERNSCSPQRQHPQESMHLSSTVGYASDLYDENEHERRRNSERFAPQRHRNGVRIRRRSKHHHSQAKENEAYELRKPSKIENLPITKCYNDKEVKQDKYVERIKEEEEIEEAEEEEDDDDRSPSPISGVCSPTLDMTLFSQEMGADPVPSMPWTSISPSEERLVSPRNSLIVSRRTFTASLAGRGILDDDPSLFDIATQINNIKRKIKKYDEGFEREFGHKPSHAEKISNPDTKKLCIQLTKLKKQLKSAKEECMKANNCERKALKEEVIQEIEKRLTEKRVSGGRGDELEMMTHDQLVEEKVAIQKVLLQLEASFGRPSSKEERDMVRNLYDRYRTVKRILLRHAPSKLKDSISELGTILEHEAMDFTASSPLVSPGNSNAEEESPPAERKTPEPILDNLHSLPPNELLQLQKVTREEKRRLQRNLREYEHEFQVKTGRRFQKEDRCPYEPTYVNYKQVKAKLRFIDALVTKIK</sequence>
<evidence type="ECO:0000259" key="5">
    <source>
        <dbReference type="PROSITE" id="PS50238"/>
    </source>
</evidence>
<feature type="compositionally biased region" description="Basic and acidic residues" evidence="3">
    <location>
        <begin position="475"/>
        <end position="485"/>
    </location>
</feature>
<keyword evidence="2" id="KW-0175">Coiled coil</keyword>
<dbReference type="PANTHER" id="PTHR15904:SF17">
    <property type="entry name" value="RHO-GAP DOMAIN-CONTAINING PROTEIN"/>
    <property type="match status" value="1"/>
</dbReference>
<feature type="transmembrane region" description="Helical" evidence="4">
    <location>
        <begin position="7"/>
        <end position="26"/>
    </location>
</feature>
<dbReference type="EnsemblMetazoa" id="XM_014393405.2">
    <property type="protein sequence ID" value="XP_014248891.1"/>
    <property type="gene ID" value="LOC106666316"/>
</dbReference>
<dbReference type="OMA" id="FPDCIRD"/>
<dbReference type="RefSeq" id="XP_014248887.1">
    <property type="nucleotide sequence ID" value="XM_014393401.2"/>
</dbReference>
<name>A0A8I6RM72_CIMLE</name>
<dbReference type="InterPro" id="IPR039102">
    <property type="entry name" value="FAM13"/>
</dbReference>
<dbReference type="CDD" id="cd00159">
    <property type="entry name" value="RhoGAP"/>
    <property type="match status" value="1"/>
</dbReference>
<reference evidence="6" key="1">
    <citation type="submission" date="2022-01" db="UniProtKB">
        <authorList>
            <consortium name="EnsemblMetazoa"/>
        </authorList>
    </citation>
    <scope>IDENTIFICATION</scope>
</reference>
<evidence type="ECO:0000313" key="6">
    <source>
        <dbReference type="EnsemblMetazoa" id="XP_014248887.1"/>
    </source>
</evidence>
<evidence type="ECO:0000256" key="4">
    <source>
        <dbReference type="SAM" id="Phobius"/>
    </source>
</evidence>
<dbReference type="PANTHER" id="PTHR15904">
    <property type="entry name" value="FAM13"/>
    <property type="match status" value="1"/>
</dbReference>
<dbReference type="OrthoDB" id="185175at2759"/>
<dbReference type="GO" id="GO:0007165">
    <property type="term" value="P:signal transduction"/>
    <property type="evidence" value="ECO:0007669"/>
    <property type="project" value="InterPro"/>
</dbReference>
<dbReference type="InterPro" id="IPR059029">
    <property type="entry name" value="FAM13A_dom"/>
</dbReference>
<feature type="compositionally biased region" description="Basic and acidic residues" evidence="3">
    <location>
        <begin position="442"/>
        <end position="452"/>
    </location>
</feature>
<dbReference type="KEGG" id="clec:106666316"/>
<evidence type="ECO:0000256" key="1">
    <source>
        <dbReference type="ARBA" id="ARBA00007549"/>
    </source>
</evidence>
<keyword evidence="7" id="KW-1185">Reference proteome</keyword>
<dbReference type="AlphaFoldDB" id="A0A8I6RM72"/>
<keyword evidence="4" id="KW-0812">Transmembrane</keyword>
<dbReference type="EnsemblMetazoa" id="XM_014393401.2">
    <property type="protein sequence ID" value="XP_014248887.1"/>
    <property type="gene ID" value="LOC106666316"/>
</dbReference>
<dbReference type="GeneID" id="106666316"/>
<dbReference type="RefSeq" id="XP_014248889.1">
    <property type="nucleotide sequence ID" value="XM_014393403.2"/>
</dbReference>
<dbReference type="Gene3D" id="1.10.555.10">
    <property type="entry name" value="Rho GTPase activation protein"/>
    <property type="match status" value="1"/>
</dbReference>